<dbReference type="AlphaFoldDB" id="A0A3P7MUQ5"/>
<evidence type="ECO:0000313" key="2">
    <source>
        <dbReference type="Proteomes" id="UP000281553"/>
    </source>
</evidence>
<proteinExistence type="predicted"/>
<keyword evidence="2" id="KW-1185">Reference proteome</keyword>
<dbReference type="Proteomes" id="UP000281553">
    <property type="component" value="Unassembled WGS sequence"/>
</dbReference>
<sequence>MVEANKLGYLMPASPFAPVQRLRSIQAIALNQDFVKHFQQRSSASKLARYSATTGAPPLSFFILPRWEQRYLGLRPDRDSKKLVIACRRPPEDVRLWLPNGMFNGQCCDLQNTAEGKS</sequence>
<accession>A0A3P7MUQ5</accession>
<dbReference type="EMBL" id="UYRU01083778">
    <property type="protein sequence ID" value="VDN33454.1"/>
    <property type="molecule type" value="Genomic_DNA"/>
</dbReference>
<protein>
    <submittedName>
        <fullName evidence="1">Uncharacterized protein</fullName>
    </submittedName>
</protein>
<reference evidence="1 2" key="1">
    <citation type="submission" date="2018-11" db="EMBL/GenBank/DDBJ databases">
        <authorList>
            <consortium name="Pathogen Informatics"/>
        </authorList>
    </citation>
    <scope>NUCLEOTIDE SEQUENCE [LARGE SCALE GENOMIC DNA]</scope>
</reference>
<organism evidence="1 2">
    <name type="scientific">Dibothriocephalus latus</name>
    <name type="common">Fish tapeworm</name>
    <name type="synonym">Diphyllobothrium latum</name>
    <dbReference type="NCBI Taxonomy" id="60516"/>
    <lineage>
        <taxon>Eukaryota</taxon>
        <taxon>Metazoa</taxon>
        <taxon>Spiralia</taxon>
        <taxon>Lophotrochozoa</taxon>
        <taxon>Platyhelminthes</taxon>
        <taxon>Cestoda</taxon>
        <taxon>Eucestoda</taxon>
        <taxon>Diphyllobothriidea</taxon>
        <taxon>Diphyllobothriidae</taxon>
        <taxon>Dibothriocephalus</taxon>
    </lineage>
</organism>
<name>A0A3P7MUQ5_DIBLA</name>
<evidence type="ECO:0000313" key="1">
    <source>
        <dbReference type="EMBL" id="VDN33454.1"/>
    </source>
</evidence>
<gene>
    <name evidence="1" type="ORF">DILT_LOCUS16242</name>
</gene>